<dbReference type="EMBL" id="CABIKO010000090">
    <property type="protein sequence ID" value="VVA25129.1"/>
    <property type="molecule type" value="Genomic_DNA"/>
</dbReference>
<dbReference type="Gene3D" id="3.40.50.2300">
    <property type="match status" value="1"/>
</dbReference>
<sequence length="696" mass="76310">MTVKAQRGGLVGEDGAMDRFPVGMRVLAVDDNPICLRLLEGLLQNCQYQVTTTTQAVEALLMLRESRNRFDLVITDVSMPDMDGFKLLELLGLEMDLPVIMLSGHSDKELVMKGISHGACDYLLKPVRKEELTNIWQHVIRRKKFDSKDQNKSSSQDKACHETGEGGQGVSPAGSSDQNGKFNRKRKDQNEDEEEEYEDDEHENEDPSTQKKPRVVWSKELHGKFVAAVHQLGLERAVPKKILDLMNVQGLTRENVASHLQKYRLCLKRLSSTATQQASMVAAFGGKDSSYMRMGALDGFGDLRSLAGSRRLSNATLSPFTPGGMLGRLNSPAGLSIRGITSSGLVQPGHSQNLSNSISNLVKLQPALPANQSPNLYESIPTSLELNQLQQGKHTAHIGESSPNNDPTSYSVPSSFPDTSVSVSSIHSDSIASSNPLILHRNPQQALGMGVFGNRSSLSLASLNPESFDIGISSNFLDDNRCSESWQVAVQLTKFPSNDLPISEPFDHGQLHANNLGLSSTRPQIGNSPNDFSSLSVLPGPAEELRGNVWNQEGLIGDVVPTMDCTPKQRWEEHKRDYNHNLNLTFSATNPTVSANVIVSPLSQSLDQSDAVCSKKMNSSLFDQLNGATPTVMQLSEVEKSAMGTKMKPSEDYLWEQTKSHDGLVQNSYESLNDIMGAIMKGGQNENMLMDGEFWI</sequence>
<keyword evidence="8 11" id="KW-0010">Activator</keyword>
<evidence type="ECO:0000313" key="17">
    <source>
        <dbReference type="EMBL" id="VVA25129.1"/>
    </source>
</evidence>
<dbReference type="Gramene" id="VVA25129">
    <property type="protein sequence ID" value="VVA25129"/>
    <property type="gene ID" value="Prudul26B022133"/>
</dbReference>
<dbReference type="InterPro" id="IPR001789">
    <property type="entry name" value="Sig_transdc_resp-reg_receiver"/>
</dbReference>
<evidence type="ECO:0000256" key="7">
    <source>
        <dbReference type="ARBA" id="ARBA00023125"/>
    </source>
</evidence>
<reference evidence="18" key="2">
    <citation type="journal article" date="2020" name="Plant J.">
        <title>Transposons played a major role in the diversification between the closely related almond and peach genomes: results from the almond genome sequence.</title>
        <authorList>
            <person name="Alioto T."/>
            <person name="Alexiou K.G."/>
            <person name="Bardil A."/>
            <person name="Barteri F."/>
            <person name="Castanera R."/>
            <person name="Cruz F."/>
            <person name="Dhingra A."/>
            <person name="Duval H."/>
            <person name="Fernandez I Marti A."/>
            <person name="Frias L."/>
            <person name="Galan B."/>
            <person name="Garcia J.L."/>
            <person name="Howad W."/>
            <person name="Gomez-Garrido J."/>
            <person name="Gut M."/>
            <person name="Julca I."/>
            <person name="Morata J."/>
            <person name="Puigdomenech P."/>
            <person name="Ribeca P."/>
            <person name="Rubio Cabetas M.J."/>
            <person name="Vlasova A."/>
            <person name="Wirthensohn M."/>
            <person name="Garcia-Mas J."/>
            <person name="Gabaldon T."/>
            <person name="Casacuberta J.M."/>
            <person name="Arus P."/>
        </authorList>
    </citation>
    <scope>NUCLEOTIDE SEQUENCE [LARGE SCALE GENOMIC DNA]</scope>
    <source>
        <strain evidence="18">cv. Texas</strain>
    </source>
</reference>
<proteinExistence type="inferred from homology"/>
<dbReference type="GO" id="GO:0009736">
    <property type="term" value="P:cytokinin-activated signaling pathway"/>
    <property type="evidence" value="ECO:0007669"/>
    <property type="project" value="UniProtKB-KW"/>
</dbReference>
<keyword evidence="6 11" id="KW-0805">Transcription regulation</keyword>
<dbReference type="InterPro" id="IPR001005">
    <property type="entry name" value="SANT/Myb"/>
</dbReference>
<dbReference type="PROSITE" id="PS51294">
    <property type="entry name" value="HTH_MYB"/>
    <property type="match status" value="1"/>
</dbReference>
<keyword evidence="7 11" id="KW-0238">DNA-binding</keyword>
<evidence type="ECO:0000259" key="14">
    <source>
        <dbReference type="PROSITE" id="PS50110"/>
    </source>
</evidence>
<evidence type="ECO:0000256" key="8">
    <source>
        <dbReference type="ARBA" id="ARBA00023159"/>
    </source>
</evidence>
<evidence type="ECO:0000256" key="13">
    <source>
        <dbReference type="SAM" id="MobiDB-lite"/>
    </source>
</evidence>
<dbReference type="Pfam" id="PF00249">
    <property type="entry name" value="Myb_DNA-binding"/>
    <property type="match status" value="1"/>
</dbReference>
<keyword evidence="10 11" id="KW-0539">Nucleus</keyword>
<evidence type="ECO:0000256" key="12">
    <source>
        <dbReference type="PROSITE-ProRule" id="PRU00169"/>
    </source>
</evidence>
<evidence type="ECO:0000256" key="1">
    <source>
        <dbReference type="ARBA" id="ARBA00004123"/>
    </source>
</evidence>
<dbReference type="InterPro" id="IPR017930">
    <property type="entry name" value="Myb_dom"/>
</dbReference>
<evidence type="ECO:0000313" key="19">
    <source>
        <dbReference type="Proteomes" id="UP001054821"/>
    </source>
</evidence>
<evidence type="ECO:0000256" key="2">
    <source>
        <dbReference type="ARBA" id="ARBA00006015"/>
    </source>
</evidence>
<dbReference type="SUPFAM" id="SSF52172">
    <property type="entry name" value="CheY-like"/>
    <property type="match status" value="1"/>
</dbReference>
<keyword evidence="4" id="KW-0932">Cytokinin signaling pathway</keyword>
<organism evidence="17 18">
    <name type="scientific">Prunus dulcis</name>
    <name type="common">Almond</name>
    <name type="synonym">Amygdalus dulcis</name>
    <dbReference type="NCBI Taxonomy" id="3755"/>
    <lineage>
        <taxon>Eukaryota</taxon>
        <taxon>Viridiplantae</taxon>
        <taxon>Streptophyta</taxon>
        <taxon>Embryophyta</taxon>
        <taxon>Tracheophyta</taxon>
        <taxon>Spermatophyta</taxon>
        <taxon>Magnoliopsida</taxon>
        <taxon>eudicotyledons</taxon>
        <taxon>Gunneridae</taxon>
        <taxon>Pentapetalae</taxon>
        <taxon>rosids</taxon>
        <taxon>fabids</taxon>
        <taxon>Rosales</taxon>
        <taxon>Rosaceae</taxon>
        <taxon>Amygdaloideae</taxon>
        <taxon>Amygdaleae</taxon>
        <taxon>Prunus</taxon>
    </lineage>
</organism>
<evidence type="ECO:0000259" key="15">
    <source>
        <dbReference type="PROSITE" id="PS51294"/>
    </source>
</evidence>
<name>A0A5E4FDD3_PRUDU</name>
<reference evidence="16 19" key="3">
    <citation type="journal article" date="2022" name="G3 (Bethesda)">
        <title>Whole-genome sequence and methylome profiling of the almond [Prunus dulcis (Mill.) D.A. Webb] cultivar 'Nonpareil'.</title>
        <authorList>
            <person name="D'Amico-Willman K.M."/>
            <person name="Ouma W.Z."/>
            <person name="Meulia T."/>
            <person name="Sideli G.M."/>
            <person name="Gradziel T.M."/>
            <person name="Fresnedo-Ramirez J."/>
        </authorList>
    </citation>
    <scope>NUCLEOTIDE SEQUENCE [LARGE SCALE GENOMIC DNA]</scope>
    <source>
        <strain evidence="16">Clone GOH B32 T37-40</strain>
    </source>
</reference>
<dbReference type="NCBIfam" id="TIGR01557">
    <property type="entry name" value="myb_SHAQKYF"/>
    <property type="match status" value="1"/>
</dbReference>
<dbReference type="PANTHER" id="PTHR43874">
    <property type="entry name" value="TWO-COMPONENT RESPONSE REGULATOR"/>
    <property type="match status" value="1"/>
</dbReference>
<feature type="domain" description="HTH myb-type" evidence="15">
    <location>
        <begin position="209"/>
        <end position="268"/>
    </location>
</feature>
<evidence type="ECO:0000256" key="10">
    <source>
        <dbReference type="ARBA" id="ARBA00023242"/>
    </source>
</evidence>
<evidence type="ECO:0000313" key="16">
    <source>
        <dbReference type="EMBL" id="KAI5320777.1"/>
    </source>
</evidence>
<keyword evidence="9 11" id="KW-0804">Transcription</keyword>
<comment type="similarity">
    <text evidence="2">Belongs to the ARR family. Type-B subfamily.</text>
</comment>
<dbReference type="GO" id="GO:0005634">
    <property type="term" value="C:nucleus"/>
    <property type="evidence" value="ECO:0007669"/>
    <property type="project" value="UniProtKB-SubCell"/>
</dbReference>
<dbReference type="OMA" id="DKACHET"/>
<comment type="function">
    <text evidence="11">Transcriptional activator that binds specific DNA sequence.</text>
</comment>
<protein>
    <recommendedName>
        <fullName evidence="11">Two-component response regulator</fullName>
    </recommendedName>
</protein>
<accession>A0A5E4FDD3</accession>
<comment type="subcellular location">
    <subcellularLocation>
        <location evidence="1 11">Nucleus</location>
    </subcellularLocation>
</comment>
<feature type="compositionally biased region" description="Polar residues" evidence="13">
    <location>
        <begin position="401"/>
        <end position="410"/>
    </location>
</feature>
<dbReference type="SUPFAM" id="SSF46689">
    <property type="entry name" value="Homeodomain-like"/>
    <property type="match status" value="1"/>
</dbReference>
<dbReference type="Pfam" id="PF00072">
    <property type="entry name" value="Response_reg"/>
    <property type="match status" value="1"/>
</dbReference>
<dbReference type="InterPro" id="IPR017053">
    <property type="entry name" value="Response_reg_B-typ_pln"/>
</dbReference>
<dbReference type="Proteomes" id="UP000327085">
    <property type="component" value="Chromosome 7"/>
</dbReference>
<feature type="region of interest" description="Disordered" evidence="13">
    <location>
        <begin position="389"/>
        <end position="416"/>
    </location>
</feature>
<evidence type="ECO:0000256" key="3">
    <source>
        <dbReference type="ARBA" id="ARBA00022553"/>
    </source>
</evidence>
<dbReference type="InterPro" id="IPR011006">
    <property type="entry name" value="CheY-like_superfamily"/>
</dbReference>
<evidence type="ECO:0000256" key="4">
    <source>
        <dbReference type="ARBA" id="ARBA00022864"/>
    </source>
</evidence>
<dbReference type="PANTHER" id="PTHR43874:SF205">
    <property type="entry name" value="TWO-COMPONENT RESPONSE REGULATOR ORR23"/>
    <property type="match status" value="1"/>
</dbReference>
<dbReference type="PROSITE" id="PS50110">
    <property type="entry name" value="RESPONSE_REGULATORY"/>
    <property type="match status" value="1"/>
</dbReference>
<dbReference type="AlphaFoldDB" id="A0A5E4FDD3"/>
<reference evidence="17" key="1">
    <citation type="submission" date="2019-07" db="EMBL/GenBank/DDBJ databases">
        <authorList>
            <person name="Alioto T."/>
            <person name="Alioto T."/>
            <person name="Gomez Garrido J."/>
        </authorList>
    </citation>
    <scope>NUCLEOTIDE SEQUENCE</scope>
</reference>
<feature type="region of interest" description="Disordered" evidence="13">
    <location>
        <begin position="146"/>
        <end position="213"/>
    </location>
</feature>
<dbReference type="GO" id="GO:0003677">
    <property type="term" value="F:DNA binding"/>
    <property type="evidence" value="ECO:0007669"/>
    <property type="project" value="UniProtKB-KW"/>
</dbReference>
<evidence type="ECO:0000256" key="9">
    <source>
        <dbReference type="ARBA" id="ARBA00023163"/>
    </source>
</evidence>
<feature type="domain" description="Response regulatory" evidence="14">
    <location>
        <begin position="25"/>
        <end position="140"/>
    </location>
</feature>
<keyword evidence="19" id="KW-1185">Reference proteome</keyword>
<dbReference type="PIRSF" id="PIRSF036392">
    <property type="entry name" value="RR_ARR_type-B"/>
    <property type="match status" value="1"/>
</dbReference>
<evidence type="ECO:0000256" key="11">
    <source>
        <dbReference type="PIRNR" id="PIRNR036392"/>
    </source>
</evidence>
<dbReference type="Proteomes" id="UP001054821">
    <property type="component" value="Chromosome 7"/>
</dbReference>
<dbReference type="InterPro" id="IPR006447">
    <property type="entry name" value="Myb_dom_plants"/>
</dbReference>
<gene>
    <name evidence="17" type="ORF">ALMOND_2B022133</name>
    <name evidence="16" type="ORF">L3X38_040485</name>
</gene>
<dbReference type="FunFam" id="1.10.10.60:FF:000007">
    <property type="entry name" value="Two-component response regulator"/>
    <property type="match status" value="1"/>
</dbReference>
<dbReference type="GO" id="GO:0003700">
    <property type="term" value="F:DNA-binding transcription factor activity"/>
    <property type="evidence" value="ECO:0007669"/>
    <property type="project" value="UniProtKB-UniRule"/>
</dbReference>
<dbReference type="Gene3D" id="1.10.10.60">
    <property type="entry name" value="Homeodomain-like"/>
    <property type="match status" value="1"/>
</dbReference>
<dbReference type="EMBL" id="JAJFAZ020000007">
    <property type="protein sequence ID" value="KAI5320777.1"/>
    <property type="molecule type" value="Genomic_DNA"/>
</dbReference>
<dbReference type="InParanoid" id="A0A5E4FDD3"/>
<keyword evidence="5 11" id="KW-0902">Two-component regulatory system</keyword>
<dbReference type="SMART" id="SM00448">
    <property type="entry name" value="REC"/>
    <property type="match status" value="1"/>
</dbReference>
<evidence type="ECO:0000313" key="18">
    <source>
        <dbReference type="Proteomes" id="UP000327085"/>
    </source>
</evidence>
<feature type="compositionally biased region" description="Acidic residues" evidence="13">
    <location>
        <begin position="190"/>
        <end position="206"/>
    </location>
</feature>
<evidence type="ECO:0000256" key="5">
    <source>
        <dbReference type="ARBA" id="ARBA00023012"/>
    </source>
</evidence>
<keyword evidence="3 12" id="KW-0597">Phosphoprotein</keyword>
<evidence type="ECO:0000256" key="6">
    <source>
        <dbReference type="ARBA" id="ARBA00023015"/>
    </source>
</evidence>
<feature type="modified residue" description="4-aspartylphosphate" evidence="12">
    <location>
        <position position="76"/>
    </location>
</feature>
<dbReference type="InterPro" id="IPR009057">
    <property type="entry name" value="Homeodomain-like_sf"/>
</dbReference>
<dbReference type="GO" id="GO:0000160">
    <property type="term" value="P:phosphorelay signal transduction system"/>
    <property type="evidence" value="ECO:0007669"/>
    <property type="project" value="UniProtKB-KW"/>
</dbReference>
<dbReference type="InterPro" id="IPR045279">
    <property type="entry name" value="ARR-like"/>
</dbReference>
<dbReference type="CDD" id="cd17584">
    <property type="entry name" value="REC_typeB_ARR-like"/>
    <property type="match status" value="1"/>
</dbReference>